<evidence type="ECO:0000256" key="2">
    <source>
        <dbReference type="ARBA" id="ARBA00022679"/>
    </source>
</evidence>
<sequence length="354" mass="39206">MDIFSQLHQPTNRIISLEQEDYLFFGGTAYLGLLVNEDYRRLVVEGLYKYGINNGTSRSNNVQLGIYDEAEELLAKRFGFAQSALFSSGYLAAQAVVRQLSLSREVFYAPHTHPALWIDGRPQALKEDVTEWTEAVVDAVNASPSEYILLIANAIDNLKPERYDFNVLKHIREDKKVLLLLDDSHGLGVVRKNALSAGVQELKGCHHIEVAVVASLAKGLGTDAGIVLASTEVVDEVKRSPIFMGASPSSPAFIYALAKGESIYEQAFDRLHNNIAYVCEGVAALEGLSYAEDFPVFTSTDSQLYAKLLQHRILVSSFPYPLPTSEPLNRIVISALHEPQDLQRLTEVLHSVLE</sequence>
<dbReference type="Gene3D" id="3.40.640.10">
    <property type="entry name" value="Type I PLP-dependent aspartate aminotransferase-like (Major domain)"/>
    <property type="match status" value="1"/>
</dbReference>
<keyword evidence="4" id="KW-1185">Reference proteome</keyword>
<comment type="cofactor">
    <cofactor evidence="1">
        <name>pyridoxal 5'-phosphate</name>
        <dbReference type="ChEBI" id="CHEBI:597326"/>
    </cofactor>
</comment>
<dbReference type="EMBL" id="BAABGR010000009">
    <property type="protein sequence ID" value="GAA4513651.1"/>
    <property type="molecule type" value="Genomic_DNA"/>
</dbReference>
<dbReference type="InterPro" id="IPR015421">
    <property type="entry name" value="PyrdxlP-dep_Trfase_major"/>
</dbReference>
<comment type="caution">
    <text evidence="3">The sequence shown here is derived from an EMBL/GenBank/DDBJ whole genome shotgun (WGS) entry which is preliminary data.</text>
</comment>
<dbReference type="Proteomes" id="UP001500394">
    <property type="component" value="Unassembled WGS sequence"/>
</dbReference>
<dbReference type="SUPFAM" id="SSF53383">
    <property type="entry name" value="PLP-dependent transferases"/>
    <property type="match status" value="1"/>
</dbReference>
<protein>
    <submittedName>
        <fullName evidence="3">8-amino-7-oxononanoate synthase</fullName>
    </submittedName>
</protein>
<evidence type="ECO:0000313" key="4">
    <source>
        <dbReference type="Proteomes" id="UP001500394"/>
    </source>
</evidence>
<organism evidence="3 4">
    <name type="scientific">Sphingobacterium thermophilum</name>
    <dbReference type="NCBI Taxonomy" id="768534"/>
    <lineage>
        <taxon>Bacteria</taxon>
        <taxon>Pseudomonadati</taxon>
        <taxon>Bacteroidota</taxon>
        <taxon>Sphingobacteriia</taxon>
        <taxon>Sphingobacteriales</taxon>
        <taxon>Sphingobacteriaceae</taxon>
        <taxon>Sphingobacterium</taxon>
    </lineage>
</organism>
<evidence type="ECO:0000256" key="1">
    <source>
        <dbReference type="ARBA" id="ARBA00001933"/>
    </source>
</evidence>
<reference evidence="4" key="1">
    <citation type="journal article" date="2019" name="Int. J. Syst. Evol. Microbiol.">
        <title>The Global Catalogue of Microorganisms (GCM) 10K type strain sequencing project: providing services to taxonomists for standard genome sequencing and annotation.</title>
        <authorList>
            <consortium name="The Broad Institute Genomics Platform"/>
            <consortium name="The Broad Institute Genome Sequencing Center for Infectious Disease"/>
            <person name="Wu L."/>
            <person name="Ma J."/>
        </authorList>
    </citation>
    <scope>NUCLEOTIDE SEQUENCE [LARGE SCALE GENOMIC DNA]</scope>
    <source>
        <strain evidence="4">JCM 17858</strain>
    </source>
</reference>
<name>A0ABP8QYW3_9SPHI</name>
<proteinExistence type="predicted"/>
<accession>A0ABP8QYW3</accession>
<evidence type="ECO:0000313" key="3">
    <source>
        <dbReference type="EMBL" id="GAA4513651.1"/>
    </source>
</evidence>
<dbReference type="PANTHER" id="PTHR13693:SF3">
    <property type="entry name" value="LD36009P"/>
    <property type="match status" value="1"/>
</dbReference>
<dbReference type="InterPro" id="IPR015424">
    <property type="entry name" value="PyrdxlP-dep_Trfase"/>
</dbReference>
<dbReference type="InterPro" id="IPR015422">
    <property type="entry name" value="PyrdxlP-dep_Trfase_small"/>
</dbReference>
<dbReference type="PANTHER" id="PTHR13693">
    <property type="entry name" value="CLASS II AMINOTRANSFERASE/8-AMINO-7-OXONONANOATE SYNTHASE"/>
    <property type="match status" value="1"/>
</dbReference>
<dbReference type="InterPro" id="IPR050087">
    <property type="entry name" value="AON_synthase_class-II"/>
</dbReference>
<dbReference type="RefSeq" id="WP_345065429.1">
    <property type="nucleotide sequence ID" value="NZ_BAABGR010000009.1"/>
</dbReference>
<gene>
    <name evidence="3" type="primary">bioF</name>
    <name evidence="3" type="ORF">GCM10023173_09400</name>
</gene>
<keyword evidence="2" id="KW-0808">Transferase</keyword>
<dbReference type="Gene3D" id="3.90.1150.10">
    <property type="entry name" value="Aspartate Aminotransferase, domain 1"/>
    <property type="match status" value="1"/>
</dbReference>